<comment type="similarity">
    <text evidence="1">Belongs to the TRAFAC class translation factor GTPase superfamily. Classic translation factor GTPase family. IF-2 subfamily.</text>
</comment>
<comment type="function">
    <text evidence="6">One of the essential components for the initiation of protein synthesis. Protects formylmethionyl-tRNA from spontaneous hydrolysis and promotes its binding to the 30S ribosomal subunits. Also involved in the hydrolysis of GTP during the formation of the 70S ribosomal complex.</text>
</comment>
<dbReference type="InterPro" id="IPR036925">
    <property type="entry name" value="TIF_IF2_dom3_sf"/>
</dbReference>
<dbReference type="AlphaFoldDB" id="A0A3G3MG21"/>
<evidence type="ECO:0000256" key="6">
    <source>
        <dbReference type="ARBA" id="ARBA00025162"/>
    </source>
</evidence>
<evidence type="ECO:0000313" key="9">
    <source>
        <dbReference type="EMBL" id="AYR05768.1"/>
    </source>
</evidence>
<dbReference type="GO" id="GO:0005525">
    <property type="term" value="F:GTP binding"/>
    <property type="evidence" value="ECO:0007669"/>
    <property type="project" value="UniProtKB-KW"/>
</dbReference>
<dbReference type="NCBIfam" id="TIGR00231">
    <property type="entry name" value="small_GTP"/>
    <property type="match status" value="1"/>
</dbReference>
<dbReference type="Gene3D" id="2.40.30.10">
    <property type="entry name" value="Translation factors"/>
    <property type="match status" value="2"/>
</dbReference>
<organism evidence="9">
    <name type="scientific">Synarthrophyton chejuense</name>
    <dbReference type="NCBI Taxonomy" id="2485825"/>
    <lineage>
        <taxon>Eukaryota</taxon>
        <taxon>Rhodophyta</taxon>
        <taxon>Florideophyceae</taxon>
        <taxon>Corallinophycidae</taxon>
        <taxon>Hapalidiales</taxon>
        <taxon>Hapalidiaceae</taxon>
        <taxon>Melobesioideae</taxon>
        <taxon>Synarthrophyton</taxon>
    </lineage>
</organism>
<dbReference type="FunFam" id="3.40.50.10050:FF:000001">
    <property type="entry name" value="Translation initiation factor IF-2"/>
    <property type="match status" value="1"/>
</dbReference>
<keyword evidence="3" id="KW-0547">Nucleotide-binding</keyword>
<dbReference type="PROSITE" id="PS51722">
    <property type="entry name" value="G_TR_2"/>
    <property type="match status" value="1"/>
</dbReference>
<evidence type="ECO:0000256" key="4">
    <source>
        <dbReference type="ARBA" id="ARBA00022917"/>
    </source>
</evidence>
<dbReference type="NCBIfam" id="TIGR00487">
    <property type="entry name" value="IF-2"/>
    <property type="match status" value="1"/>
</dbReference>
<dbReference type="EMBL" id="MH281626">
    <property type="protein sequence ID" value="AYR05768.1"/>
    <property type="molecule type" value="Genomic_DNA"/>
</dbReference>
<dbReference type="CDD" id="cd01887">
    <property type="entry name" value="IF2_eIF5B"/>
    <property type="match status" value="1"/>
</dbReference>
<dbReference type="CDD" id="cd03702">
    <property type="entry name" value="IF2_mtIF2_II"/>
    <property type="match status" value="1"/>
</dbReference>
<dbReference type="CDD" id="cd03692">
    <property type="entry name" value="mtIF2_IVc"/>
    <property type="match status" value="1"/>
</dbReference>
<dbReference type="InterPro" id="IPR015760">
    <property type="entry name" value="TIF_IF2"/>
</dbReference>
<dbReference type="GO" id="GO:0003743">
    <property type="term" value="F:translation initiation factor activity"/>
    <property type="evidence" value="ECO:0007669"/>
    <property type="project" value="UniProtKB-KW"/>
</dbReference>
<dbReference type="GO" id="GO:0003924">
    <property type="term" value="F:GTPase activity"/>
    <property type="evidence" value="ECO:0007669"/>
    <property type="project" value="InterPro"/>
</dbReference>
<dbReference type="Gene3D" id="3.40.50.10050">
    <property type="entry name" value="Translation initiation factor IF- 2, domain 3"/>
    <property type="match status" value="1"/>
</dbReference>
<protein>
    <recommendedName>
        <fullName evidence="7">Translation initiation factor IF-2, chloroplastic</fullName>
    </recommendedName>
</protein>
<dbReference type="InterPro" id="IPR000795">
    <property type="entry name" value="T_Tr_GTP-bd_dom"/>
</dbReference>
<dbReference type="Pfam" id="PF04760">
    <property type="entry name" value="IF2_N"/>
    <property type="match status" value="1"/>
</dbReference>
<dbReference type="InterPro" id="IPR006847">
    <property type="entry name" value="IF2_N"/>
</dbReference>
<proteinExistence type="inferred from homology"/>
<dbReference type="PANTHER" id="PTHR43381:SF5">
    <property type="entry name" value="TR-TYPE G DOMAIN-CONTAINING PROTEIN"/>
    <property type="match status" value="1"/>
</dbReference>
<reference evidence="9" key="1">
    <citation type="journal article" date="2018" name="Genome Biol. Evol.">
        <title>Mitochondrial and Plastid Genomes from Coralline Red Algae Provide Insights into the Incongruent Evolutionary Histories of Organelles.</title>
        <authorList>
            <person name="Lee J."/>
            <person name="Song H.J."/>
            <person name="In Park S."/>
            <person name="Lee Y.M."/>
            <person name="Jeong S.Y."/>
            <person name="Oh Cho T."/>
            <person name="Kim J.H."/>
            <person name="Choi H.G."/>
            <person name="Choi C.G."/>
            <person name="Nelson W.A."/>
            <person name="Fredericq S."/>
            <person name="Bhattacharya D."/>
            <person name="Su Yoon H."/>
        </authorList>
    </citation>
    <scope>NUCLEOTIDE SEQUENCE</scope>
</reference>
<dbReference type="Gene3D" id="3.40.50.300">
    <property type="entry name" value="P-loop containing nucleotide triphosphate hydrolases"/>
    <property type="match status" value="1"/>
</dbReference>
<evidence type="ECO:0000259" key="8">
    <source>
        <dbReference type="PROSITE" id="PS51722"/>
    </source>
</evidence>
<dbReference type="InterPro" id="IPR053905">
    <property type="entry name" value="EF-G-like_DII"/>
</dbReference>
<dbReference type="GO" id="GO:0005737">
    <property type="term" value="C:cytoplasm"/>
    <property type="evidence" value="ECO:0007669"/>
    <property type="project" value="TreeGrafter"/>
</dbReference>
<evidence type="ECO:0000256" key="7">
    <source>
        <dbReference type="ARBA" id="ARBA00044105"/>
    </source>
</evidence>
<feature type="domain" description="Tr-type G" evidence="8">
    <location>
        <begin position="244"/>
        <end position="411"/>
    </location>
</feature>
<keyword evidence="5" id="KW-0342">GTP-binding</keyword>
<evidence type="ECO:0000256" key="1">
    <source>
        <dbReference type="ARBA" id="ARBA00007733"/>
    </source>
</evidence>
<dbReference type="InterPro" id="IPR044145">
    <property type="entry name" value="IF2_II"/>
</dbReference>
<dbReference type="InterPro" id="IPR000178">
    <property type="entry name" value="TF_IF2_bacterial-like"/>
</dbReference>
<dbReference type="InterPro" id="IPR023115">
    <property type="entry name" value="TIF_IF2_dom3"/>
</dbReference>
<dbReference type="SUPFAM" id="SSF52156">
    <property type="entry name" value="Initiation factor IF2/eIF5b, domain 3"/>
    <property type="match status" value="1"/>
</dbReference>
<dbReference type="Pfam" id="PF22042">
    <property type="entry name" value="EF-G_D2"/>
    <property type="match status" value="1"/>
</dbReference>
<dbReference type="InterPro" id="IPR009000">
    <property type="entry name" value="Transl_B-barrel_sf"/>
</dbReference>
<keyword evidence="2 9" id="KW-0396">Initiation factor</keyword>
<keyword evidence="9" id="KW-0934">Plastid</keyword>
<dbReference type="FunFam" id="2.40.30.10:FF:000008">
    <property type="entry name" value="Translation initiation factor IF-2"/>
    <property type="match status" value="1"/>
</dbReference>
<gene>
    <name evidence="9" type="primary">infB</name>
</gene>
<evidence type="ECO:0000256" key="2">
    <source>
        <dbReference type="ARBA" id="ARBA00022540"/>
    </source>
</evidence>
<dbReference type="SUPFAM" id="SSF52540">
    <property type="entry name" value="P-loop containing nucleoside triphosphate hydrolases"/>
    <property type="match status" value="1"/>
</dbReference>
<dbReference type="FunFam" id="3.40.50.300:FF:000019">
    <property type="entry name" value="Translation initiation factor IF-2"/>
    <property type="match status" value="1"/>
</dbReference>
<dbReference type="PANTHER" id="PTHR43381">
    <property type="entry name" value="TRANSLATION INITIATION FACTOR IF-2-RELATED"/>
    <property type="match status" value="1"/>
</dbReference>
<dbReference type="SUPFAM" id="SSF50447">
    <property type="entry name" value="Translation proteins"/>
    <property type="match status" value="2"/>
</dbReference>
<name>A0A3G3MG21_9FLOR</name>
<sequence>MLQKTISNYFPKRLFVNEIFINRCSFIENHESIFFLKKPKLLYDLSENSSKNLGIEINNIINPSYNIKNEKKSKSNFKSLDTIESKKNKLKQKKKVRSKIYVDKDFSNTNEDLELNSDNNLTFMRPSKNLKNKKIHKEKVFLRSNIFPDSIDSKSVISNNDMKQVYLDKLLTVKELSDKLQIPSAEIIKWLFLQGISVTMNQLLDVSISTKVAKNYSFKVLKQKVQYNSLTMNMPYKGIDIGKPRSPVITILGHVDHGKTTLLNCIRKNHETNQEAGNITQCIGSYEVCLSVGKVVKKIIFLDTPGHESFVSIRRLGAQITDIVILVVSADDGLKPQTIEAIEHIKQLNLTFLVAINKIDKVEADINKVKKQLSSFDIVDKDIIIIGISALTGKNIDKLLSSLFKLYESQNLKSDPSKLAEGIILEAYLDKQRGPIAKLLIQNGTLFVGDIVLSGNRYGKVKAILSIYGNKVGSIQSNALAEILGFSSVPDVGLPFKVVKDEKSARSQLTANFILSSVSNPLNNRIVLDPLHVDGKKCTVKQINLIIKTDVQGSIDPIIYSFSKIPQEKVQVNIISIASGQVSLNDIKLASTSKSIILAFNLNVASSILDNANNLFLTVKQFNVIYDLIDYVKNYMLKFVEISYKKEVLGHAEVKSLFTINKGVVAGCLIMDGKMKKNAFISILRNEKIIYDGLLNSLKIGKENVDEVLSGNECGLMCNNYFLWEINDVIEAYLRKPLEKTL</sequence>
<dbReference type="InterPro" id="IPR027417">
    <property type="entry name" value="P-loop_NTPase"/>
</dbReference>
<accession>A0A3G3MG21</accession>
<dbReference type="InterPro" id="IPR005225">
    <property type="entry name" value="Small_GTP-bd"/>
</dbReference>
<dbReference type="Pfam" id="PF11987">
    <property type="entry name" value="IF-2"/>
    <property type="match status" value="1"/>
</dbReference>
<dbReference type="GeneID" id="38463499"/>
<dbReference type="PRINTS" id="PR00315">
    <property type="entry name" value="ELONGATNFCT"/>
</dbReference>
<evidence type="ECO:0000256" key="5">
    <source>
        <dbReference type="ARBA" id="ARBA00023134"/>
    </source>
</evidence>
<dbReference type="RefSeq" id="YP_009541759.1">
    <property type="nucleotide sequence ID" value="NC_039977.1"/>
</dbReference>
<dbReference type="Pfam" id="PF00009">
    <property type="entry name" value="GTP_EFTU"/>
    <property type="match status" value="1"/>
</dbReference>
<evidence type="ECO:0000256" key="3">
    <source>
        <dbReference type="ARBA" id="ARBA00022741"/>
    </source>
</evidence>
<geneLocation type="plastid" evidence="9"/>
<keyword evidence="4" id="KW-0648">Protein biosynthesis</keyword>